<evidence type="ECO:0000256" key="2">
    <source>
        <dbReference type="ARBA" id="ARBA00024195"/>
    </source>
</evidence>
<dbReference type="EMBL" id="CARXXK010000001">
    <property type="protein sequence ID" value="CAI6343137.1"/>
    <property type="molecule type" value="Genomic_DNA"/>
</dbReference>
<dbReference type="CDD" id="cd00190">
    <property type="entry name" value="Tryp_SPc"/>
    <property type="match status" value="1"/>
</dbReference>
<reference evidence="4 5" key="1">
    <citation type="submission" date="2023-01" db="EMBL/GenBank/DDBJ databases">
        <authorList>
            <person name="Whitehead M."/>
        </authorList>
    </citation>
    <scope>NUCLEOTIDE SEQUENCE [LARGE SCALE GENOMIC DNA]</scope>
</reference>
<dbReference type="GO" id="GO:0006508">
    <property type="term" value="P:proteolysis"/>
    <property type="evidence" value="ECO:0007669"/>
    <property type="project" value="InterPro"/>
</dbReference>
<evidence type="ECO:0000256" key="1">
    <source>
        <dbReference type="ARBA" id="ARBA00023157"/>
    </source>
</evidence>
<dbReference type="PANTHER" id="PTHR24256">
    <property type="entry name" value="TRYPTASE-RELATED"/>
    <property type="match status" value="1"/>
</dbReference>
<dbReference type="PROSITE" id="PS50240">
    <property type="entry name" value="TRYPSIN_DOM"/>
    <property type="match status" value="1"/>
</dbReference>
<dbReference type="Gene3D" id="2.40.10.10">
    <property type="entry name" value="Trypsin-like serine proteases"/>
    <property type="match status" value="2"/>
</dbReference>
<dbReference type="InterPro" id="IPR009003">
    <property type="entry name" value="Peptidase_S1_PA"/>
</dbReference>
<proteinExistence type="inferred from homology"/>
<dbReference type="Proteomes" id="UP001160148">
    <property type="component" value="Unassembled WGS sequence"/>
</dbReference>
<dbReference type="AlphaFoldDB" id="A0AAV0VFY6"/>
<protein>
    <recommendedName>
        <fullName evidence="3">Peptidase S1 domain-containing protein</fullName>
    </recommendedName>
</protein>
<comment type="similarity">
    <text evidence="2">Belongs to the peptidase S1 family. CLIP subfamily.</text>
</comment>
<sequence>MDSETQFGEFPSMVAIFKEELSEGCKKKLVFRCSGSLIKKNVILTVAHCVVWLDISTLIVRAGEWDLETDKEILNHQDRRVTKVLHPINYKGDFYNDFALVFTKYSFSLQDNIQLICLPSEDDIIIKDKCYTSGWSKTVSYNKYTIVKETESGKTKETGQYKVSILKKYGLTMIPQKKCSIPLNGPQFVLHDSYICVDGIKDMCRNDNGSPYMCPYKDDPDRLVQVGIVVHCGKANTPGTYINVVSFMPWIKNTIYNRPY</sequence>
<feature type="domain" description="Peptidase S1" evidence="3">
    <location>
        <begin position="1"/>
        <end position="256"/>
    </location>
</feature>
<dbReference type="SUPFAM" id="SSF50494">
    <property type="entry name" value="Trypsin-like serine proteases"/>
    <property type="match status" value="1"/>
</dbReference>
<evidence type="ECO:0000313" key="5">
    <source>
        <dbReference type="Proteomes" id="UP001160148"/>
    </source>
</evidence>
<dbReference type="Pfam" id="PF00089">
    <property type="entry name" value="Trypsin"/>
    <property type="match status" value="1"/>
</dbReference>
<evidence type="ECO:0000313" key="4">
    <source>
        <dbReference type="EMBL" id="CAI6343137.1"/>
    </source>
</evidence>
<gene>
    <name evidence="4" type="ORF">MEUPH1_LOCUS443</name>
</gene>
<keyword evidence="5" id="KW-1185">Reference proteome</keyword>
<accession>A0AAV0VFY6</accession>
<dbReference type="InterPro" id="IPR043504">
    <property type="entry name" value="Peptidase_S1_PA_chymotrypsin"/>
</dbReference>
<keyword evidence="1" id="KW-1015">Disulfide bond</keyword>
<dbReference type="SMART" id="SM00020">
    <property type="entry name" value="Tryp_SPc"/>
    <property type="match status" value="1"/>
</dbReference>
<comment type="caution">
    <text evidence="4">The sequence shown here is derived from an EMBL/GenBank/DDBJ whole genome shotgun (WGS) entry which is preliminary data.</text>
</comment>
<dbReference type="GO" id="GO:0004252">
    <property type="term" value="F:serine-type endopeptidase activity"/>
    <property type="evidence" value="ECO:0007669"/>
    <property type="project" value="InterPro"/>
</dbReference>
<name>A0AAV0VFY6_9HEMI</name>
<organism evidence="4 5">
    <name type="scientific">Macrosiphum euphorbiae</name>
    <name type="common">potato aphid</name>
    <dbReference type="NCBI Taxonomy" id="13131"/>
    <lineage>
        <taxon>Eukaryota</taxon>
        <taxon>Metazoa</taxon>
        <taxon>Ecdysozoa</taxon>
        <taxon>Arthropoda</taxon>
        <taxon>Hexapoda</taxon>
        <taxon>Insecta</taxon>
        <taxon>Pterygota</taxon>
        <taxon>Neoptera</taxon>
        <taxon>Paraneoptera</taxon>
        <taxon>Hemiptera</taxon>
        <taxon>Sternorrhyncha</taxon>
        <taxon>Aphidomorpha</taxon>
        <taxon>Aphidoidea</taxon>
        <taxon>Aphididae</taxon>
        <taxon>Macrosiphini</taxon>
        <taxon>Macrosiphum</taxon>
    </lineage>
</organism>
<dbReference type="InterPro" id="IPR001254">
    <property type="entry name" value="Trypsin_dom"/>
</dbReference>
<evidence type="ECO:0000259" key="3">
    <source>
        <dbReference type="PROSITE" id="PS50240"/>
    </source>
</evidence>
<dbReference type="InterPro" id="IPR051487">
    <property type="entry name" value="Ser/Thr_Proteases_Immune/Dev"/>
</dbReference>